<evidence type="ECO:0000313" key="5">
    <source>
        <dbReference type="EMBL" id="KAJ5353724.1"/>
    </source>
</evidence>
<keyword evidence="6" id="KW-1185">Reference proteome</keyword>
<feature type="compositionally biased region" description="Basic and acidic residues" evidence="4">
    <location>
        <begin position="229"/>
        <end position="249"/>
    </location>
</feature>
<accession>A0A9W9URC6</accession>
<dbReference type="PROSITE" id="PS00518">
    <property type="entry name" value="ZF_RING_1"/>
    <property type="match status" value="1"/>
</dbReference>
<dbReference type="GO" id="GO:0016491">
    <property type="term" value="F:oxidoreductase activity"/>
    <property type="evidence" value="ECO:0007669"/>
    <property type="project" value="TreeGrafter"/>
</dbReference>
<feature type="region of interest" description="Disordered" evidence="4">
    <location>
        <begin position="191"/>
        <end position="335"/>
    </location>
</feature>
<reference evidence="5" key="1">
    <citation type="submission" date="2022-12" db="EMBL/GenBank/DDBJ databases">
        <authorList>
            <person name="Petersen C."/>
        </authorList>
    </citation>
    <scope>NUCLEOTIDE SEQUENCE</scope>
    <source>
        <strain evidence="5">IBT 35675</strain>
    </source>
</reference>
<dbReference type="InterPro" id="IPR036291">
    <property type="entry name" value="NAD(P)-bd_dom_sf"/>
</dbReference>
<keyword evidence="1" id="KW-0479">Metal-binding</keyword>
<feature type="compositionally biased region" description="Basic and acidic residues" evidence="4">
    <location>
        <begin position="301"/>
        <end position="320"/>
    </location>
</feature>
<dbReference type="AlphaFoldDB" id="A0A9W9URC6"/>
<dbReference type="GO" id="GO:0006740">
    <property type="term" value="P:NADPH regeneration"/>
    <property type="evidence" value="ECO:0007669"/>
    <property type="project" value="TreeGrafter"/>
</dbReference>
<keyword evidence="2" id="KW-0863">Zinc-finger</keyword>
<dbReference type="InterPro" id="IPR017907">
    <property type="entry name" value="Znf_RING_CS"/>
</dbReference>
<dbReference type="PANTHER" id="PTHR42840:SF7">
    <property type="entry name" value="BINDING ROSSMANN FOLD OXIDOREDUCTASE, PUTATIVE (AFU_ORTHOLOGUE AFUA_4G10190)-RELATED"/>
    <property type="match status" value="1"/>
</dbReference>
<feature type="compositionally biased region" description="Basic and acidic residues" evidence="4">
    <location>
        <begin position="260"/>
        <end position="282"/>
    </location>
</feature>
<dbReference type="GO" id="GO:0005737">
    <property type="term" value="C:cytoplasm"/>
    <property type="evidence" value="ECO:0007669"/>
    <property type="project" value="TreeGrafter"/>
</dbReference>
<organism evidence="5 6">
    <name type="scientific">Penicillium brevicompactum</name>
    <dbReference type="NCBI Taxonomy" id="5074"/>
    <lineage>
        <taxon>Eukaryota</taxon>
        <taxon>Fungi</taxon>
        <taxon>Dikarya</taxon>
        <taxon>Ascomycota</taxon>
        <taxon>Pezizomycotina</taxon>
        <taxon>Eurotiomycetes</taxon>
        <taxon>Eurotiomycetidae</taxon>
        <taxon>Eurotiales</taxon>
        <taxon>Aspergillaceae</taxon>
        <taxon>Penicillium</taxon>
    </lineage>
</organism>
<evidence type="ECO:0000256" key="2">
    <source>
        <dbReference type="ARBA" id="ARBA00022771"/>
    </source>
</evidence>
<evidence type="ECO:0000313" key="6">
    <source>
        <dbReference type="Proteomes" id="UP001148299"/>
    </source>
</evidence>
<feature type="compositionally biased region" description="Low complexity" evidence="4">
    <location>
        <begin position="369"/>
        <end position="382"/>
    </location>
</feature>
<feature type="compositionally biased region" description="Polar residues" evidence="4">
    <location>
        <begin position="205"/>
        <end position="215"/>
    </location>
</feature>
<keyword evidence="3" id="KW-0862">Zinc</keyword>
<comment type="caution">
    <text evidence="5">The sequence shown here is derived from an EMBL/GenBank/DDBJ whole genome shotgun (WGS) entry which is preliminary data.</text>
</comment>
<protein>
    <submittedName>
        <fullName evidence="5">NAD binding Rossmann fold oxidoreductase</fullName>
    </submittedName>
</protein>
<gene>
    <name evidence="5" type="ORF">N7541_006288</name>
</gene>
<evidence type="ECO:0000256" key="4">
    <source>
        <dbReference type="SAM" id="MobiDB-lite"/>
    </source>
</evidence>
<dbReference type="Gene3D" id="3.40.50.720">
    <property type="entry name" value="NAD(P)-binding Rossmann-like Domain"/>
    <property type="match status" value="1"/>
</dbReference>
<dbReference type="GO" id="GO:0008270">
    <property type="term" value="F:zinc ion binding"/>
    <property type="evidence" value="ECO:0007669"/>
    <property type="project" value="UniProtKB-KW"/>
</dbReference>
<dbReference type="SUPFAM" id="SSF51735">
    <property type="entry name" value="NAD(P)-binding Rossmann-fold domains"/>
    <property type="match status" value="1"/>
</dbReference>
<dbReference type="Proteomes" id="UP001148299">
    <property type="component" value="Unassembled WGS sequence"/>
</dbReference>
<reference evidence="5" key="2">
    <citation type="journal article" date="2023" name="IMA Fungus">
        <title>Comparative genomic study of the Penicillium genus elucidates a diverse pangenome and 15 lateral gene transfer events.</title>
        <authorList>
            <person name="Petersen C."/>
            <person name="Sorensen T."/>
            <person name="Nielsen M.R."/>
            <person name="Sondergaard T.E."/>
            <person name="Sorensen J.L."/>
            <person name="Fitzpatrick D.A."/>
            <person name="Frisvad J.C."/>
            <person name="Nielsen K.L."/>
        </authorList>
    </citation>
    <scope>NUCLEOTIDE SEQUENCE</scope>
    <source>
        <strain evidence="5">IBT 35675</strain>
    </source>
</reference>
<evidence type="ECO:0000256" key="3">
    <source>
        <dbReference type="ARBA" id="ARBA00022833"/>
    </source>
</evidence>
<proteinExistence type="predicted"/>
<dbReference type="PANTHER" id="PTHR42840">
    <property type="entry name" value="NAD(P)-BINDING ROSSMANN-FOLD SUPERFAMILY PROTEIN-RELATED"/>
    <property type="match status" value="1"/>
</dbReference>
<feature type="region of interest" description="Disordered" evidence="4">
    <location>
        <begin position="348"/>
        <end position="385"/>
    </location>
</feature>
<evidence type="ECO:0000256" key="1">
    <source>
        <dbReference type="ARBA" id="ARBA00022723"/>
    </source>
</evidence>
<dbReference type="EMBL" id="JAPZBR010000005">
    <property type="protein sequence ID" value="KAJ5353724.1"/>
    <property type="molecule type" value="Genomic_DNA"/>
</dbReference>
<feature type="compositionally biased region" description="Low complexity" evidence="4">
    <location>
        <begin position="216"/>
        <end position="228"/>
    </location>
</feature>
<name>A0A9W9URC6_PENBR</name>
<sequence length="818" mass="91029">MEDRCNFKRFGATYKESQKHVTEWADAFIRSYNEYEDLGLEINGIKTKLQRREHLESSGVDVSRIPELQTPDLNFYTLNDMETRHTRLHAFLHLWLDPYGAIRMSPGQMLKYVGYGGGGVEYLNIPVKDGELAAYRFLRDVMDLVKKRELRCYNYLYDRPGVTYPAEFEWLSDDEDDAAYAAIQNRKQAAQKRKEAAAAQQKAKTTQNNPKANQNKSKVISKTTSKSSSGEKTRANAKVSTKDQSKHDQPVLGGRNGSARVKDEPAGPKAQDPADKKCKEDDSCTCGAPRCPGWNAFKSSWSKDEAVESKSTPKLEDDKTQGSNHKKGATKTGADVAVDSIEHEGKCHLPERSNSCSSTEPESGESSKAQTTTPATTPGKATPEAEDKCASCDITLKKETMIRGRCEHRYCVDCAATILEGTLVDTSTFPPRCCREPLAFENKEDLFNPRLFGRYELAMIKHKDPKPLYCHVQTCGAYIIPEAYGKCHLCVQRNEVIPMSHLNNENSPTTNSPHISKMSKPFRLGILGTNIQYLHILPTLSSHFTPIAIHPSPEPNQSTIPSASIATIISNPEIDLIINLLPNHEQYTIAALQSGKHVMVTVPLSMSIPSLRRVRDAIQKGKDSRPNKSAPKVFISCPRRHAPAFQIFKDELAALDRIYYARCRNIAGPSTPDLTFESSALVDIFGEDVTGDRIAFCRYLATLGCHDLLIMREALGFPNAVSSVAITNPFYTAIFHYSDDKGHPFTLFYEAGVDGVPRSDAHVMVYGAEKTVSLQYDFPRAGDGTGSFVRVVVEKGGRVGRLRGLRRLVRVRKLMSES</sequence>
<feature type="compositionally biased region" description="Polar residues" evidence="4">
    <location>
        <begin position="352"/>
        <end position="368"/>
    </location>
</feature>